<accession>A0A0F9KZB8</accession>
<comment type="caution">
    <text evidence="1">The sequence shown here is derived from an EMBL/GenBank/DDBJ whole genome shotgun (WGS) entry which is preliminary data.</text>
</comment>
<protein>
    <submittedName>
        <fullName evidence="1">Uncharacterized protein</fullName>
    </submittedName>
</protein>
<dbReference type="EMBL" id="LAZR01007069">
    <property type="protein sequence ID" value="KKM87674.1"/>
    <property type="molecule type" value="Genomic_DNA"/>
</dbReference>
<name>A0A0F9KZB8_9ZZZZ</name>
<dbReference type="AlphaFoldDB" id="A0A0F9KZB8"/>
<gene>
    <name evidence="1" type="ORF">LCGC14_1266520</name>
</gene>
<organism evidence="1">
    <name type="scientific">marine sediment metagenome</name>
    <dbReference type="NCBI Taxonomy" id="412755"/>
    <lineage>
        <taxon>unclassified sequences</taxon>
        <taxon>metagenomes</taxon>
        <taxon>ecological metagenomes</taxon>
    </lineage>
</organism>
<reference evidence="1" key="1">
    <citation type="journal article" date="2015" name="Nature">
        <title>Complex archaea that bridge the gap between prokaryotes and eukaryotes.</title>
        <authorList>
            <person name="Spang A."/>
            <person name="Saw J.H."/>
            <person name="Jorgensen S.L."/>
            <person name="Zaremba-Niedzwiedzka K."/>
            <person name="Martijn J."/>
            <person name="Lind A.E."/>
            <person name="van Eijk R."/>
            <person name="Schleper C."/>
            <person name="Guy L."/>
            <person name="Ettema T.J."/>
        </authorList>
    </citation>
    <scope>NUCLEOTIDE SEQUENCE</scope>
</reference>
<proteinExistence type="predicted"/>
<evidence type="ECO:0000313" key="1">
    <source>
        <dbReference type="EMBL" id="KKM87674.1"/>
    </source>
</evidence>
<sequence>MPWKVTAAKWLQVETDRVESIVLMPKFWHRPWRPQSLQEALKEIGLDYSLPEVQLINDELHARGVVEDLGP</sequence>